<evidence type="ECO:0000313" key="2">
    <source>
        <dbReference type="EMBL" id="KAH9493526.1"/>
    </source>
</evidence>
<evidence type="ECO:0000313" key="4">
    <source>
        <dbReference type="Proteomes" id="UP000790347"/>
    </source>
</evidence>
<dbReference type="EMBL" id="ASGP02000001">
    <property type="protein sequence ID" value="KAH9526788.1"/>
    <property type="molecule type" value="Genomic_DNA"/>
</dbReference>
<comment type="caution">
    <text evidence="2">The sequence shown here is derived from an EMBL/GenBank/DDBJ whole genome shotgun (WGS) entry which is preliminary data.</text>
</comment>
<dbReference type="Proteomes" id="UP000790347">
    <property type="component" value="Unassembled WGS sequence"/>
</dbReference>
<keyword evidence="1" id="KW-1133">Transmembrane helix</keyword>
<dbReference type="AlphaFoldDB" id="A0A922KU02"/>
<keyword evidence="4" id="KW-1185">Reference proteome</keyword>
<keyword evidence="1" id="KW-0812">Transmembrane</keyword>
<sequence>MFSNFRLLLGLLKFTRNLPSRSFTVSLILIPCCAGITLLVISRLVSSASSLPVIVTTVFKHGSLLQLAIAFFRMPEYVVGDCGGGGGGSAVAHCRRKFVSASNRLYASSTSSCRSSTISNEAMIRFLVNSSIVLPIEPTSSNVIRTNSISRLVVNDGRDMTLEFVDELLLPEVVFGFELAGLYGVLVVLPRWP</sequence>
<reference evidence="2" key="2">
    <citation type="journal article" date="2022" name="Res Sq">
        <title>Comparative Genomics Reveals Insights into the Divergent Evolution of Astigmatic Mites and Household Pest Adaptations.</title>
        <authorList>
            <person name="Xiong Q."/>
            <person name="Wan A.T.-Y."/>
            <person name="Liu X.-Y."/>
            <person name="Fung C.S.-H."/>
            <person name="Xiao X."/>
            <person name="Malainual N."/>
            <person name="Hou J."/>
            <person name="Wang L."/>
            <person name="Wang M."/>
            <person name="Yang K."/>
            <person name="Cui Y."/>
            <person name="Leung E."/>
            <person name="Nong W."/>
            <person name="Shin S.-K."/>
            <person name="Au S."/>
            <person name="Jeong K.Y."/>
            <person name="Chew F.T."/>
            <person name="Hui J."/>
            <person name="Leung T.F."/>
            <person name="Tungtrongchitr A."/>
            <person name="Zhong N."/>
            <person name="Liu Z."/>
            <person name="Tsui S."/>
        </authorList>
    </citation>
    <scope>NUCLEOTIDE SEQUENCE</scope>
    <source>
        <strain evidence="2">Derf</strain>
        <tissue evidence="2">Whole organism</tissue>
    </source>
</reference>
<evidence type="ECO:0000313" key="3">
    <source>
        <dbReference type="EMBL" id="KAH9526788.1"/>
    </source>
</evidence>
<keyword evidence="1" id="KW-0472">Membrane</keyword>
<feature type="transmembrane region" description="Helical" evidence="1">
    <location>
        <begin position="53"/>
        <end position="72"/>
    </location>
</feature>
<name>A0A922KU02_DERFA</name>
<dbReference type="EMBL" id="ASGP02000008">
    <property type="protein sequence ID" value="KAH9493526.1"/>
    <property type="molecule type" value="Genomic_DNA"/>
</dbReference>
<proteinExistence type="predicted"/>
<accession>A0A922KU02</accession>
<feature type="transmembrane region" description="Helical" evidence="1">
    <location>
        <begin position="168"/>
        <end position="189"/>
    </location>
</feature>
<reference evidence="2" key="1">
    <citation type="submission" date="2013-05" db="EMBL/GenBank/DDBJ databases">
        <authorList>
            <person name="Yim A.K.Y."/>
            <person name="Chan T.F."/>
            <person name="Ji K.M."/>
            <person name="Liu X.Y."/>
            <person name="Zhou J.W."/>
            <person name="Li R.Q."/>
            <person name="Yang K.Y."/>
            <person name="Li J."/>
            <person name="Li M."/>
            <person name="Law P.T.W."/>
            <person name="Wu Y.L."/>
            <person name="Cai Z.L."/>
            <person name="Qin H."/>
            <person name="Bao Y."/>
            <person name="Leung R.K.K."/>
            <person name="Ng P.K.S."/>
            <person name="Zou J."/>
            <person name="Zhong X.J."/>
            <person name="Ran P.X."/>
            <person name="Zhong N.S."/>
            <person name="Liu Z.G."/>
            <person name="Tsui S.K.W."/>
        </authorList>
    </citation>
    <scope>NUCLEOTIDE SEQUENCE</scope>
    <source>
        <strain evidence="2">Derf</strain>
        <tissue evidence="2">Whole organism</tissue>
    </source>
</reference>
<gene>
    <name evidence="3" type="ORF">DERF_000850</name>
    <name evidence="2" type="ORF">DERF_014267</name>
</gene>
<organism evidence="2 4">
    <name type="scientific">Dermatophagoides farinae</name>
    <name type="common">American house dust mite</name>
    <dbReference type="NCBI Taxonomy" id="6954"/>
    <lineage>
        <taxon>Eukaryota</taxon>
        <taxon>Metazoa</taxon>
        <taxon>Ecdysozoa</taxon>
        <taxon>Arthropoda</taxon>
        <taxon>Chelicerata</taxon>
        <taxon>Arachnida</taxon>
        <taxon>Acari</taxon>
        <taxon>Acariformes</taxon>
        <taxon>Sarcoptiformes</taxon>
        <taxon>Astigmata</taxon>
        <taxon>Psoroptidia</taxon>
        <taxon>Analgoidea</taxon>
        <taxon>Pyroglyphidae</taxon>
        <taxon>Dermatophagoidinae</taxon>
        <taxon>Dermatophagoides</taxon>
    </lineage>
</organism>
<protein>
    <submittedName>
        <fullName evidence="2">Uncharacterized protein</fullName>
    </submittedName>
</protein>
<evidence type="ECO:0000256" key="1">
    <source>
        <dbReference type="SAM" id="Phobius"/>
    </source>
</evidence>
<feature type="transmembrane region" description="Helical" evidence="1">
    <location>
        <begin position="20"/>
        <end position="41"/>
    </location>
</feature>